<dbReference type="InterPro" id="IPR022682">
    <property type="entry name" value="Calpain_domain_III"/>
</dbReference>
<name>A0A0N5AK25_9BILA</name>
<dbReference type="InterPro" id="IPR038765">
    <property type="entry name" value="Papain-like_cys_pep_sf"/>
</dbReference>
<sequence>MAEEEQVQKVNVSQDEFSGLLGGLAGQFLENQIGGDAGHLIGSLVRGGSDRGNSGWELASTGFDIGSTIGNAIGGEKGGAIGGVLGELIGSSRDKRDSNYGGNDSGNGGGNGLGDMLGDILSGGRSSQRSGANGIGDVIGSLLGGGGSGERDSRNAEPAPSSGSNIGNLITDILAGGGGIRNGRYGGGGGILFYYFFYYLSEFILLGENVPVDMLRGGVIEILSNLFGQAAHRFLGIDPETGRIIGAVAGNVIFDCSGKDNKLSNIGKIILDNIISGKGRRNVKPYIPREPKVIRGPEPEPTPTAQAVDFYDKRDECLQSGTLYEDPDFPADNSSLYYSRSPPKYIQWLRPCEITHEPTLIQEGQSRFDVIQGELGDCWLMAAAANLTLRDELFYRVVPPDQSFTDNYAGIFHFQFWHYGEWTDVVIDDRLPTEDGRLLYMHSRENNAFWSALLEKAYAKLHGSYEALKGGTTSEALVDMTGGLTEFVDLKKPPKNLLQMMFKGFEMGSLFGCSIEAQPNEFEARTREGLIKGHAYSITGMRMVDVGGEKIPLLRIRNPWGNDQEWNGDWSDSSYLWQQISEEQKRDMNLVLAHDGEFWMSFDDFLHFYDKMEICNLGPDVMNDVESMTGISITNALYKQWNTRTHLGVWDGSTAGGCRNFLESFDRNPQFGMTLSDPDPADEDGLCTVIISVLQKYRREMKWKGLDNMAIGFAIYEVDSIDGHLDRSFFARTSSTARSAAFINLREVTGRFRLHPGSYVIIPSTYDPGERGEFMLRIFTNVTIETE</sequence>
<dbReference type="InterPro" id="IPR022683">
    <property type="entry name" value="Calpain_III"/>
</dbReference>
<feature type="domain" description="Calpain catalytic" evidence="8">
    <location>
        <begin position="323"/>
        <end position="618"/>
    </location>
</feature>
<dbReference type="CDD" id="cd00214">
    <property type="entry name" value="Calpain_III"/>
    <property type="match status" value="1"/>
</dbReference>
<dbReference type="PANTHER" id="PTHR10183:SF419">
    <property type="entry name" value="CALPAIN CLP-1"/>
    <property type="match status" value="1"/>
</dbReference>
<evidence type="ECO:0000256" key="2">
    <source>
        <dbReference type="ARBA" id="ARBA00022670"/>
    </source>
</evidence>
<dbReference type="PROSITE" id="PS50203">
    <property type="entry name" value="CALPAIN_CAT"/>
    <property type="match status" value="1"/>
</dbReference>
<dbReference type="PROSITE" id="PS00139">
    <property type="entry name" value="THIOL_PROTEASE_CYS"/>
    <property type="match status" value="1"/>
</dbReference>
<comment type="similarity">
    <text evidence="1">Belongs to the peptidase C2 family.</text>
</comment>
<proteinExistence type="inferred from homology"/>
<dbReference type="SMART" id="SM00720">
    <property type="entry name" value="calpain_III"/>
    <property type="match status" value="1"/>
</dbReference>
<keyword evidence="4 6" id="KW-0788">Thiol protease</keyword>
<dbReference type="Gene3D" id="2.60.120.380">
    <property type="match status" value="1"/>
</dbReference>
<dbReference type="Gene3D" id="3.90.70.10">
    <property type="entry name" value="Cysteine proteinases"/>
    <property type="match status" value="1"/>
</dbReference>
<dbReference type="WBParaSite" id="SMUV_0000483301-mRNA-1">
    <property type="protein sequence ID" value="SMUV_0000483301-mRNA-1"/>
    <property type="gene ID" value="SMUV_0000483301"/>
</dbReference>
<dbReference type="GO" id="GO:0006508">
    <property type="term" value="P:proteolysis"/>
    <property type="evidence" value="ECO:0007669"/>
    <property type="project" value="UniProtKB-KW"/>
</dbReference>
<dbReference type="SUPFAM" id="SSF54001">
    <property type="entry name" value="Cysteine proteinases"/>
    <property type="match status" value="1"/>
</dbReference>
<dbReference type="FunFam" id="2.60.120.380:FF:000002">
    <property type="entry name" value="calpain-3 isoform X1"/>
    <property type="match status" value="1"/>
</dbReference>
<dbReference type="Proteomes" id="UP000046393">
    <property type="component" value="Unplaced"/>
</dbReference>
<evidence type="ECO:0000256" key="5">
    <source>
        <dbReference type="PIRSR" id="PIRSR622684-1"/>
    </source>
</evidence>
<evidence type="ECO:0000259" key="8">
    <source>
        <dbReference type="PROSITE" id="PS50203"/>
    </source>
</evidence>
<accession>A0A0N5AK25</accession>
<dbReference type="PANTHER" id="PTHR10183">
    <property type="entry name" value="CALPAIN"/>
    <property type="match status" value="1"/>
</dbReference>
<dbReference type="AlphaFoldDB" id="A0A0N5AK25"/>
<dbReference type="InterPro" id="IPR022684">
    <property type="entry name" value="Calpain_cysteine_protease"/>
</dbReference>
<dbReference type="InterPro" id="IPR036213">
    <property type="entry name" value="Calpain_III_sf"/>
</dbReference>
<dbReference type="InterPro" id="IPR001300">
    <property type="entry name" value="Peptidase_C2_calpain_cat"/>
</dbReference>
<feature type="active site" evidence="5 6">
    <location>
        <position position="558"/>
    </location>
</feature>
<evidence type="ECO:0000313" key="10">
    <source>
        <dbReference type="WBParaSite" id="SMUV_0000483301-mRNA-1"/>
    </source>
</evidence>
<feature type="region of interest" description="Disordered" evidence="7">
    <location>
        <begin position="92"/>
        <end position="111"/>
    </location>
</feature>
<keyword evidence="9" id="KW-1185">Reference proteome</keyword>
<dbReference type="GO" id="GO:0004198">
    <property type="term" value="F:calcium-dependent cysteine-type endopeptidase activity"/>
    <property type="evidence" value="ECO:0007669"/>
    <property type="project" value="InterPro"/>
</dbReference>
<dbReference type="InterPro" id="IPR000169">
    <property type="entry name" value="Pept_cys_AS"/>
</dbReference>
<keyword evidence="3 6" id="KW-0378">Hydrolase</keyword>
<evidence type="ECO:0000256" key="4">
    <source>
        <dbReference type="ARBA" id="ARBA00022807"/>
    </source>
</evidence>
<evidence type="ECO:0000256" key="1">
    <source>
        <dbReference type="ARBA" id="ARBA00007623"/>
    </source>
</evidence>
<dbReference type="SMART" id="SM00230">
    <property type="entry name" value="CysPc"/>
    <property type="match status" value="1"/>
</dbReference>
<feature type="active site" evidence="5 6">
    <location>
        <position position="534"/>
    </location>
</feature>
<evidence type="ECO:0000256" key="6">
    <source>
        <dbReference type="PROSITE-ProRule" id="PRU00239"/>
    </source>
</evidence>
<dbReference type="Pfam" id="PF01067">
    <property type="entry name" value="Calpain_III"/>
    <property type="match status" value="1"/>
</dbReference>
<dbReference type="STRING" id="451379.A0A0N5AK25"/>
<dbReference type="PRINTS" id="PR00704">
    <property type="entry name" value="CALPAIN"/>
</dbReference>
<dbReference type="FunFam" id="3.90.70.10:FF:000001">
    <property type="entry name" value="Calpain-1 catalytic subunit"/>
    <property type="match status" value="1"/>
</dbReference>
<dbReference type="GO" id="GO:0005737">
    <property type="term" value="C:cytoplasm"/>
    <property type="evidence" value="ECO:0007669"/>
    <property type="project" value="TreeGrafter"/>
</dbReference>
<dbReference type="Pfam" id="PF00648">
    <property type="entry name" value="Peptidase_C2"/>
    <property type="match status" value="1"/>
</dbReference>
<dbReference type="CDD" id="cd00044">
    <property type="entry name" value="CysPc"/>
    <property type="match status" value="1"/>
</dbReference>
<evidence type="ECO:0000256" key="7">
    <source>
        <dbReference type="SAM" id="MobiDB-lite"/>
    </source>
</evidence>
<dbReference type="SUPFAM" id="SSF49758">
    <property type="entry name" value="Calpain large subunit, middle domain (domain III)"/>
    <property type="match status" value="1"/>
</dbReference>
<reference evidence="10" key="1">
    <citation type="submission" date="2016-04" db="UniProtKB">
        <authorList>
            <consortium name="WormBaseParasite"/>
        </authorList>
    </citation>
    <scope>IDENTIFICATION</scope>
</reference>
<protein>
    <submittedName>
        <fullName evidence="10">Calpain catalytic domain-containing protein</fullName>
    </submittedName>
</protein>
<evidence type="ECO:0000313" key="9">
    <source>
        <dbReference type="Proteomes" id="UP000046393"/>
    </source>
</evidence>
<keyword evidence="2 6" id="KW-0645">Protease</keyword>
<organism evidence="9 10">
    <name type="scientific">Syphacia muris</name>
    <dbReference type="NCBI Taxonomy" id="451379"/>
    <lineage>
        <taxon>Eukaryota</taxon>
        <taxon>Metazoa</taxon>
        <taxon>Ecdysozoa</taxon>
        <taxon>Nematoda</taxon>
        <taxon>Chromadorea</taxon>
        <taxon>Rhabditida</taxon>
        <taxon>Spirurina</taxon>
        <taxon>Oxyuridomorpha</taxon>
        <taxon>Oxyuroidea</taxon>
        <taxon>Oxyuridae</taxon>
        <taxon>Syphacia</taxon>
    </lineage>
</organism>
<feature type="active site" evidence="5 6">
    <location>
        <position position="378"/>
    </location>
</feature>
<evidence type="ECO:0000256" key="3">
    <source>
        <dbReference type="ARBA" id="ARBA00022801"/>
    </source>
</evidence>
<dbReference type="InterPro" id="IPR033883">
    <property type="entry name" value="C2_III"/>
</dbReference>